<dbReference type="AlphaFoldDB" id="A0A7S3F388"/>
<dbReference type="EMBL" id="HBHX01038238">
    <property type="protein sequence ID" value="CAE0120550.1"/>
    <property type="molecule type" value="Transcribed_RNA"/>
</dbReference>
<name>A0A7S3F388_9EUKA</name>
<sequence>MGYPVLQPVLQYGERGHKWQLQSWFVDAKDRHYPVVTAPAIDVEPGHTITSSMALSADETTWTVSGTNMDTGLDTTLHIAYSAAGKTDYDYAMLVNENINVNTVCSRMPASTGLTFTNVTVNGKAKPAWITRANCAANPECDCGNAATVGPDGDVTLSWRTA</sequence>
<protein>
    <submittedName>
        <fullName evidence="1">Uncharacterized protein</fullName>
    </submittedName>
</protein>
<gene>
    <name evidence="1" type="ORF">HERI1096_LOCUS21251</name>
</gene>
<dbReference type="Gene3D" id="2.60.120.700">
    <property type="entry name" value="Peptidase G1"/>
    <property type="match status" value="1"/>
</dbReference>
<dbReference type="InterPro" id="IPR038656">
    <property type="entry name" value="Peptidase_G1_sf"/>
</dbReference>
<proteinExistence type="predicted"/>
<reference evidence="1" key="1">
    <citation type="submission" date="2021-01" db="EMBL/GenBank/DDBJ databases">
        <authorList>
            <person name="Corre E."/>
            <person name="Pelletier E."/>
            <person name="Niang G."/>
            <person name="Scheremetjew M."/>
            <person name="Finn R."/>
            <person name="Kale V."/>
            <person name="Holt S."/>
            <person name="Cochrane G."/>
            <person name="Meng A."/>
            <person name="Brown T."/>
            <person name="Cohen L."/>
        </authorList>
    </citation>
    <scope>NUCLEOTIDE SEQUENCE</scope>
    <source>
        <strain evidence="1">CCMP281</strain>
    </source>
</reference>
<accession>A0A7S3F388</accession>
<evidence type="ECO:0000313" key="1">
    <source>
        <dbReference type="EMBL" id="CAE0120550.1"/>
    </source>
</evidence>
<organism evidence="1">
    <name type="scientific">Haptolina ericina</name>
    <dbReference type="NCBI Taxonomy" id="156174"/>
    <lineage>
        <taxon>Eukaryota</taxon>
        <taxon>Haptista</taxon>
        <taxon>Haptophyta</taxon>
        <taxon>Prymnesiophyceae</taxon>
        <taxon>Prymnesiales</taxon>
        <taxon>Prymnesiaceae</taxon>
        <taxon>Haptolina</taxon>
    </lineage>
</organism>